<organism evidence="1 2">
    <name type="scientific">Diphasiastrum complanatum</name>
    <name type="common">Issler's clubmoss</name>
    <name type="synonym">Lycopodium complanatum</name>
    <dbReference type="NCBI Taxonomy" id="34168"/>
    <lineage>
        <taxon>Eukaryota</taxon>
        <taxon>Viridiplantae</taxon>
        <taxon>Streptophyta</taxon>
        <taxon>Embryophyta</taxon>
        <taxon>Tracheophyta</taxon>
        <taxon>Lycopodiopsida</taxon>
        <taxon>Lycopodiales</taxon>
        <taxon>Lycopodiaceae</taxon>
        <taxon>Lycopodioideae</taxon>
        <taxon>Diphasiastrum</taxon>
    </lineage>
</organism>
<reference evidence="2" key="1">
    <citation type="journal article" date="2024" name="Proc. Natl. Acad. Sci. U.S.A.">
        <title>Extraordinary preservation of gene collinearity over three hundred million years revealed in homosporous lycophytes.</title>
        <authorList>
            <person name="Li C."/>
            <person name="Wickell D."/>
            <person name="Kuo L.Y."/>
            <person name="Chen X."/>
            <person name="Nie B."/>
            <person name="Liao X."/>
            <person name="Peng D."/>
            <person name="Ji J."/>
            <person name="Jenkins J."/>
            <person name="Williams M."/>
            <person name="Shu S."/>
            <person name="Plott C."/>
            <person name="Barry K."/>
            <person name="Rajasekar S."/>
            <person name="Grimwood J."/>
            <person name="Han X."/>
            <person name="Sun S."/>
            <person name="Hou Z."/>
            <person name="He W."/>
            <person name="Dai G."/>
            <person name="Sun C."/>
            <person name="Schmutz J."/>
            <person name="Leebens-Mack J.H."/>
            <person name="Li F.W."/>
            <person name="Wang L."/>
        </authorList>
    </citation>
    <scope>NUCLEOTIDE SEQUENCE [LARGE SCALE GENOMIC DNA]</scope>
    <source>
        <strain evidence="2">cv. PW_Plant_1</strain>
    </source>
</reference>
<name>A0ACC2DGC6_DIPCM</name>
<dbReference type="Proteomes" id="UP001162992">
    <property type="component" value="Chromosome 6"/>
</dbReference>
<accession>A0ACC2DGC6</accession>
<protein>
    <submittedName>
        <fullName evidence="1">Uncharacterized protein</fullName>
    </submittedName>
</protein>
<proteinExistence type="predicted"/>
<evidence type="ECO:0000313" key="1">
    <source>
        <dbReference type="EMBL" id="KAJ7553225.1"/>
    </source>
</evidence>
<keyword evidence="2" id="KW-1185">Reference proteome</keyword>
<gene>
    <name evidence="1" type="ORF">O6H91_06G089000</name>
</gene>
<evidence type="ECO:0000313" key="2">
    <source>
        <dbReference type="Proteomes" id="UP001162992"/>
    </source>
</evidence>
<dbReference type="EMBL" id="CM055097">
    <property type="protein sequence ID" value="KAJ7553225.1"/>
    <property type="molecule type" value="Genomic_DNA"/>
</dbReference>
<sequence>MKLWHHHTSIALTCSLHLTHWSTTKNGDTYAAPAAFAAAAADLIRCSGTLSASGAAQEAMAASNSALLPSRRRRSGRAWDGSKGRGLKGFANQMSLLQQRRLLGRRARAGGAAAGDAGSNDAFGEEGYWDKDEGKKKLSEIEQMRELIAEAQRIQERKDAESLRNENSVKESEEEKTAKLREELARRAKEQAEQRKQAETMFQMGQRAYGRGVYDKSVTLFEAALTNVPDSSNLGGEIQLWLAMAYEAHNRHDDCIALYKRLERTHASKAVRRQAADLRYILEAPKLKISKDEMVSIPMIDTDFGSSGKTWSQMVRDRKRKPYKNPAPPTRDYLADWLVWKPPRWERSPYFWVAVTVWLTLVGVSLMFQD</sequence>
<comment type="caution">
    <text evidence="1">The sequence shown here is derived from an EMBL/GenBank/DDBJ whole genome shotgun (WGS) entry which is preliminary data.</text>
</comment>